<dbReference type="Proteomes" id="UP000887574">
    <property type="component" value="Unplaced"/>
</dbReference>
<dbReference type="CDD" id="cd00096">
    <property type="entry name" value="Ig"/>
    <property type="match status" value="1"/>
</dbReference>
<dbReference type="SMART" id="SM00409">
    <property type="entry name" value="IG"/>
    <property type="match status" value="1"/>
</dbReference>
<dbReference type="PROSITE" id="PS50835">
    <property type="entry name" value="IG_LIKE"/>
    <property type="match status" value="1"/>
</dbReference>
<proteinExistence type="predicted"/>
<evidence type="ECO:0000259" key="2">
    <source>
        <dbReference type="PROSITE" id="PS50835"/>
    </source>
</evidence>
<reference evidence="4" key="1">
    <citation type="submission" date="2022-11" db="UniProtKB">
        <authorList>
            <consortium name="WormBaseParasite"/>
        </authorList>
    </citation>
    <scope>IDENTIFICATION</scope>
</reference>
<dbReference type="InterPro" id="IPR013098">
    <property type="entry name" value="Ig_I-set"/>
</dbReference>
<accession>A0A915D8U7</accession>
<evidence type="ECO:0000313" key="3">
    <source>
        <dbReference type="Proteomes" id="UP000887574"/>
    </source>
</evidence>
<dbReference type="SUPFAM" id="SSF48726">
    <property type="entry name" value="Immunoglobulin"/>
    <property type="match status" value="1"/>
</dbReference>
<feature type="signal peptide" evidence="1">
    <location>
        <begin position="1"/>
        <end position="19"/>
    </location>
</feature>
<dbReference type="InterPro" id="IPR036179">
    <property type="entry name" value="Ig-like_dom_sf"/>
</dbReference>
<dbReference type="Pfam" id="PF07679">
    <property type="entry name" value="I-set"/>
    <property type="match status" value="1"/>
</dbReference>
<dbReference type="Gene3D" id="2.60.40.10">
    <property type="entry name" value="Immunoglobulins"/>
    <property type="match status" value="1"/>
</dbReference>
<dbReference type="InterPro" id="IPR007110">
    <property type="entry name" value="Ig-like_dom"/>
</dbReference>
<dbReference type="InterPro" id="IPR013783">
    <property type="entry name" value="Ig-like_fold"/>
</dbReference>
<keyword evidence="1" id="KW-0732">Signal</keyword>
<organism evidence="3 4">
    <name type="scientific">Ditylenchus dipsaci</name>
    <dbReference type="NCBI Taxonomy" id="166011"/>
    <lineage>
        <taxon>Eukaryota</taxon>
        <taxon>Metazoa</taxon>
        <taxon>Ecdysozoa</taxon>
        <taxon>Nematoda</taxon>
        <taxon>Chromadorea</taxon>
        <taxon>Rhabditida</taxon>
        <taxon>Tylenchina</taxon>
        <taxon>Tylenchomorpha</taxon>
        <taxon>Sphaerularioidea</taxon>
        <taxon>Anguinidae</taxon>
        <taxon>Anguininae</taxon>
        <taxon>Ditylenchus</taxon>
    </lineage>
</organism>
<keyword evidence="3" id="KW-1185">Reference proteome</keyword>
<sequence>MLVFACSLLLLYVFASVQSFDVQLSPNPAVLAVGHRPVGMPLAILCIVTDVPDEARPGIVWTKSQGDISETGNVEVRKVDFLTLSLQIHNSSIEDSGVYICTASYNQESRMTSVDVNIFEELVFLKASMKLTHHPMEHQSTFRKGITAITNDSNESAYTFYENGQVLEISHYNSSVDEANYQCKVFDKRTGFVISRQIKVGGIVKKRQQFCSKLCDTLCSNLYGSGGANESIVNKLSVFRN</sequence>
<feature type="chain" id="PRO_5037666367" evidence="1">
    <location>
        <begin position="20"/>
        <end position="241"/>
    </location>
</feature>
<dbReference type="AlphaFoldDB" id="A0A915D8U7"/>
<protein>
    <submittedName>
        <fullName evidence="4">Ig-like domain-containing protein</fullName>
    </submittedName>
</protein>
<evidence type="ECO:0000256" key="1">
    <source>
        <dbReference type="SAM" id="SignalP"/>
    </source>
</evidence>
<dbReference type="InterPro" id="IPR003599">
    <property type="entry name" value="Ig_sub"/>
</dbReference>
<dbReference type="WBParaSite" id="jg16964">
    <property type="protein sequence ID" value="jg16964"/>
    <property type="gene ID" value="jg16964"/>
</dbReference>
<name>A0A915D8U7_9BILA</name>
<feature type="domain" description="Ig-like" evidence="2">
    <location>
        <begin position="28"/>
        <end position="117"/>
    </location>
</feature>
<evidence type="ECO:0000313" key="4">
    <source>
        <dbReference type="WBParaSite" id="jg16964"/>
    </source>
</evidence>